<evidence type="ECO:0000256" key="2">
    <source>
        <dbReference type="SAM" id="MobiDB-lite"/>
    </source>
</evidence>
<feature type="region of interest" description="Disordered" evidence="2">
    <location>
        <begin position="425"/>
        <end position="453"/>
    </location>
</feature>
<name>A0AAE1AE45_9GAST</name>
<keyword evidence="6" id="KW-1185">Reference proteome</keyword>
<evidence type="ECO:0000259" key="3">
    <source>
        <dbReference type="Pfam" id="PF12366"/>
    </source>
</evidence>
<feature type="compositionally biased region" description="Acidic residues" evidence="2">
    <location>
        <begin position="309"/>
        <end position="334"/>
    </location>
</feature>
<dbReference type="InterPro" id="IPR022110">
    <property type="entry name" value="CASC1_C"/>
</dbReference>
<evidence type="ECO:0000259" key="4">
    <source>
        <dbReference type="Pfam" id="PF15927"/>
    </source>
</evidence>
<dbReference type="PANTHER" id="PTHR20929">
    <property type="entry name" value="LUNG ADENOMA SUSCEPTIBILITY 1-RELATED"/>
    <property type="match status" value="1"/>
</dbReference>
<dbReference type="GO" id="GO:0005930">
    <property type="term" value="C:axoneme"/>
    <property type="evidence" value="ECO:0007669"/>
    <property type="project" value="TreeGrafter"/>
</dbReference>
<organism evidence="5 6">
    <name type="scientific">Elysia crispata</name>
    <name type="common">lettuce slug</name>
    <dbReference type="NCBI Taxonomy" id="231223"/>
    <lineage>
        <taxon>Eukaryota</taxon>
        <taxon>Metazoa</taxon>
        <taxon>Spiralia</taxon>
        <taxon>Lophotrochozoa</taxon>
        <taxon>Mollusca</taxon>
        <taxon>Gastropoda</taxon>
        <taxon>Heterobranchia</taxon>
        <taxon>Euthyneura</taxon>
        <taxon>Panpulmonata</taxon>
        <taxon>Sacoglossa</taxon>
        <taxon>Placobranchoidea</taxon>
        <taxon>Plakobranchidae</taxon>
        <taxon>Elysia</taxon>
    </lineage>
</organism>
<feature type="domain" description="IC97/Casc1 N-terminal" evidence="4">
    <location>
        <begin position="40"/>
        <end position="242"/>
    </location>
</feature>
<evidence type="ECO:0000256" key="1">
    <source>
        <dbReference type="ARBA" id="ARBA00024332"/>
    </source>
</evidence>
<feature type="region of interest" description="Disordered" evidence="2">
    <location>
        <begin position="286"/>
        <end position="376"/>
    </location>
</feature>
<protein>
    <recommendedName>
        <fullName evidence="7">IC97/Casc1 N-terminal domain-containing protein</fullName>
    </recommendedName>
</protein>
<dbReference type="Proteomes" id="UP001283361">
    <property type="component" value="Unassembled WGS sequence"/>
</dbReference>
<dbReference type="PANTHER" id="PTHR20929:SF11">
    <property type="entry name" value="DYNEIN AXONEMAL INTERMEDIATE CHAIN 7"/>
    <property type="match status" value="1"/>
</dbReference>
<feature type="domain" description="CASC1 C-terminal" evidence="3">
    <location>
        <begin position="479"/>
        <end position="642"/>
    </location>
</feature>
<dbReference type="GO" id="GO:0008017">
    <property type="term" value="F:microtubule binding"/>
    <property type="evidence" value="ECO:0007669"/>
    <property type="project" value="TreeGrafter"/>
</dbReference>
<dbReference type="Pfam" id="PF15927">
    <property type="entry name" value="Casc1_N"/>
    <property type="match status" value="1"/>
</dbReference>
<dbReference type="Pfam" id="PF12366">
    <property type="entry name" value="Casc1_C"/>
    <property type="match status" value="1"/>
</dbReference>
<comment type="similarity">
    <text evidence="1">Belongs to the DNAI7 family.</text>
</comment>
<dbReference type="AlphaFoldDB" id="A0AAE1AE45"/>
<dbReference type="EMBL" id="JAWDGP010002006">
    <property type="protein sequence ID" value="KAK3786158.1"/>
    <property type="molecule type" value="Genomic_DNA"/>
</dbReference>
<dbReference type="GO" id="GO:0048487">
    <property type="term" value="F:beta-tubulin binding"/>
    <property type="evidence" value="ECO:0007669"/>
    <property type="project" value="TreeGrafter"/>
</dbReference>
<evidence type="ECO:0000313" key="6">
    <source>
        <dbReference type="Proteomes" id="UP001283361"/>
    </source>
</evidence>
<sequence length="732" mass="84445">MADARLSGKKSATHSASASAKKRKMSKADKERLKKEELERKQQEEEAARLQALEEVKKQQKEEAEMAVERTKLENEERKTRKHDMEELKQILEQNHEQLNQMNEERRRKAKWSRYMRCDGSPDPVNQGEINTYINLRLENNSRNDAESVLKDCQLDLSLIAELKYLLADTPPEQLVEKDVTLHNETINELENVVRTKLDLATLQVLCDATHLADSETGNLQHIVRNQEVALCVWGNLMKNPRVRSFEFSDLHFTFDIPRVLGLSDCAVRVMLTKFDHYSSTSKAAIPRRKKKEEVVEDVPPEEENKIEGEEEKQDEEKKEDEDEEEKEKEETEIDLMAALRGDAEDEPKEEEKEEEEVLEEDFEDPPTPEPPEYEDFDEEDDIIDLRANDVLGGIFHVNLLHMPPQPKTVGSWTITTLVDPPAIQAMDYSADPPPSTEEKDKNKDKKDEKPPITISMSLPADVLFLEEPQVARWDEKRKFWSTNGFSDLKFDEDAHTFSFKTTHFGTMCLLQDTHINMPFQSWELRPHKLNSAVFTIIAAIVEIEIEIKDALCCLSQPKDKPELESIRGKWVTPAELIKMMKCAGVNVFPNEDSSKFVSIQNKHPLIEDRAYQQMALTASAMAYSWSKWNNEREREEVIFQAAEALEDEPLLEEDWSVFLATKRRVMKLKMTEFDEEFNIAPTGDSGYKSNIYHLMSEVASEAALSRVNETNFQFVDCVEQLLRATKVLTYA</sequence>
<reference evidence="5" key="1">
    <citation type="journal article" date="2023" name="G3 (Bethesda)">
        <title>A reference genome for the long-term kleptoplast-retaining sea slug Elysia crispata morphotype clarki.</title>
        <authorList>
            <person name="Eastman K.E."/>
            <person name="Pendleton A.L."/>
            <person name="Shaikh M.A."/>
            <person name="Suttiyut T."/>
            <person name="Ogas R."/>
            <person name="Tomko P."/>
            <person name="Gavelis G."/>
            <person name="Widhalm J.R."/>
            <person name="Wisecaver J.H."/>
        </authorList>
    </citation>
    <scope>NUCLEOTIDE SEQUENCE</scope>
    <source>
        <strain evidence="5">ECLA1</strain>
    </source>
</reference>
<feature type="region of interest" description="Disordered" evidence="2">
    <location>
        <begin position="1"/>
        <end position="83"/>
    </location>
</feature>
<feature type="compositionally biased region" description="Basic and acidic residues" evidence="2">
    <location>
        <begin position="437"/>
        <end position="451"/>
    </location>
</feature>
<proteinExistence type="inferred from homology"/>
<accession>A0AAE1AE45</accession>
<comment type="caution">
    <text evidence="5">The sequence shown here is derived from an EMBL/GenBank/DDBJ whole genome shotgun (WGS) entry which is preliminary data.</text>
</comment>
<gene>
    <name evidence="5" type="ORF">RRG08_001195</name>
</gene>
<dbReference type="InterPro" id="IPR023247">
    <property type="entry name" value="IC97/Dnai7-like"/>
</dbReference>
<feature type="compositionally biased region" description="Acidic residues" evidence="2">
    <location>
        <begin position="344"/>
        <end position="376"/>
    </location>
</feature>
<evidence type="ECO:0000313" key="5">
    <source>
        <dbReference type="EMBL" id="KAK3786158.1"/>
    </source>
</evidence>
<dbReference type="PRINTS" id="PR02043">
    <property type="entry name" value="CANCERSCCP1"/>
</dbReference>
<feature type="compositionally biased region" description="Basic and acidic residues" evidence="2">
    <location>
        <begin position="26"/>
        <end position="83"/>
    </location>
</feature>
<evidence type="ECO:0008006" key="7">
    <source>
        <dbReference type="Google" id="ProtNLM"/>
    </source>
</evidence>
<dbReference type="InterPro" id="IPR031826">
    <property type="entry name" value="IC97/Casc1_N"/>
</dbReference>